<keyword evidence="4 7" id="KW-0472">Membrane</keyword>
<organism evidence="9 10">
    <name type="scientific">Sutterella seckii</name>
    <dbReference type="NCBI Taxonomy" id="1944635"/>
    <lineage>
        <taxon>Bacteria</taxon>
        <taxon>Pseudomonadati</taxon>
        <taxon>Pseudomonadota</taxon>
        <taxon>Betaproteobacteria</taxon>
        <taxon>Burkholderiales</taxon>
        <taxon>Sutterellaceae</taxon>
        <taxon>Sutterella</taxon>
    </lineage>
</organism>
<evidence type="ECO:0000256" key="3">
    <source>
        <dbReference type="ARBA" id="ARBA00022989"/>
    </source>
</evidence>
<keyword evidence="2 7" id="KW-0812">Transmembrane</keyword>
<gene>
    <name evidence="7 9" type="primary">mltG</name>
    <name evidence="9" type="ORF">GBM95_06620</name>
</gene>
<evidence type="ECO:0000256" key="7">
    <source>
        <dbReference type="HAMAP-Rule" id="MF_02065"/>
    </source>
</evidence>
<feature type="transmembrane region" description="Helical" evidence="7">
    <location>
        <begin position="97"/>
        <end position="120"/>
    </location>
</feature>
<proteinExistence type="inferred from homology"/>
<keyword evidence="3 7" id="KW-1133">Transmembrane helix</keyword>
<evidence type="ECO:0000313" key="10">
    <source>
        <dbReference type="Proteomes" id="UP000430564"/>
    </source>
</evidence>
<keyword evidence="5 7" id="KW-0456">Lyase</keyword>
<keyword evidence="7" id="KW-0997">Cell inner membrane</keyword>
<evidence type="ECO:0000256" key="5">
    <source>
        <dbReference type="ARBA" id="ARBA00023239"/>
    </source>
</evidence>
<name>A0A6I1ES79_9BURK</name>
<dbReference type="GO" id="GO:0005886">
    <property type="term" value="C:plasma membrane"/>
    <property type="evidence" value="ECO:0007669"/>
    <property type="project" value="UniProtKB-SubCell"/>
</dbReference>
<dbReference type="EMBL" id="WEHX01000036">
    <property type="protein sequence ID" value="KAB7660139.1"/>
    <property type="molecule type" value="Genomic_DNA"/>
</dbReference>
<dbReference type="GO" id="GO:0008932">
    <property type="term" value="F:lytic endotransglycosylase activity"/>
    <property type="evidence" value="ECO:0007669"/>
    <property type="project" value="UniProtKB-UniRule"/>
</dbReference>
<evidence type="ECO:0000256" key="1">
    <source>
        <dbReference type="ARBA" id="ARBA00022475"/>
    </source>
</evidence>
<evidence type="ECO:0000256" key="2">
    <source>
        <dbReference type="ARBA" id="ARBA00022692"/>
    </source>
</evidence>
<comment type="catalytic activity">
    <reaction evidence="7">
        <text>a peptidoglycan chain = a peptidoglycan chain with N-acetyl-1,6-anhydromuramyl-[peptide] at the reducing end + a peptidoglycan chain with N-acetylglucosamine at the non-reducing end.</text>
        <dbReference type="EC" id="4.2.2.29"/>
    </reaction>
</comment>
<accession>A0A6I1ES79</accession>
<keyword evidence="6 7" id="KW-0961">Cell wall biogenesis/degradation</keyword>
<comment type="subcellular location">
    <subcellularLocation>
        <location evidence="7">Cell inner membrane</location>
        <topology evidence="7">Single-pass membrane protein</topology>
    </subcellularLocation>
</comment>
<comment type="caution">
    <text evidence="9">The sequence shown here is derived from an EMBL/GenBank/DDBJ whole genome shotgun (WGS) entry which is preliminary data.</text>
</comment>
<dbReference type="AlphaFoldDB" id="A0A6I1ES79"/>
<comment type="similarity">
    <text evidence="7">Belongs to the transglycosylase MltG family.</text>
</comment>
<dbReference type="NCBIfam" id="TIGR00247">
    <property type="entry name" value="endolytic transglycosylase MltG"/>
    <property type="match status" value="1"/>
</dbReference>
<evidence type="ECO:0000313" key="9">
    <source>
        <dbReference type="EMBL" id="KAB7660139.1"/>
    </source>
</evidence>
<feature type="compositionally biased region" description="Basic and acidic residues" evidence="8">
    <location>
        <begin position="7"/>
        <end position="59"/>
    </location>
</feature>
<feature type="site" description="Important for catalytic activity" evidence="7">
    <location>
        <position position="317"/>
    </location>
</feature>
<dbReference type="GO" id="GO:0009252">
    <property type="term" value="P:peptidoglycan biosynthetic process"/>
    <property type="evidence" value="ECO:0007669"/>
    <property type="project" value="UniProtKB-UniRule"/>
</dbReference>
<evidence type="ECO:0000256" key="4">
    <source>
        <dbReference type="ARBA" id="ARBA00023136"/>
    </source>
</evidence>
<dbReference type="HAMAP" id="MF_02065">
    <property type="entry name" value="MltG"/>
    <property type="match status" value="1"/>
</dbReference>
<dbReference type="PANTHER" id="PTHR30518:SF2">
    <property type="entry name" value="ENDOLYTIC MUREIN TRANSGLYCOSYLASE"/>
    <property type="match status" value="1"/>
</dbReference>
<dbReference type="GO" id="GO:0071555">
    <property type="term" value="P:cell wall organization"/>
    <property type="evidence" value="ECO:0007669"/>
    <property type="project" value="UniProtKB-KW"/>
</dbReference>
<dbReference type="Pfam" id="PF02618">
    <property type="entry name" value="YceG"/>
    <property type="match status" value="1"/>
</dbReference>
<sequence length="441" mass="48874">MNASAEDAEKRREEALNGKDEKNAKSEKDGEPEEPEARGECKEKGDASKAEANEKDAGKGAEPQTDEPLADKKPDETAGEEKLLSQKEAQPKKSSRLLRWVCVLLAFVVLLLALGAFAWMKVEDILYREPAAMTAERIEITVPQGASATEALNLARNAGITLEPWKVRVLRRFEPSLLSRIHVGRFRFERGMTPEAVLKTLSGPALIDQQLRIPEGAPVWDVLDIISEAPGLAPDSARMTEEELLKAVGLEGRASLEGYLAPETYRYGSGSSDLAVLRMAVDRQKRLLDEAWNSRNAACQAKNPYELLILASIIEKETGVRSDRHLVSSVFNNRLRIGMPLQTDPTVIYGLGPDWSGRLRRRDLETPTPWNTYRFAGLPPTPISMPSAASIEAAAHPAETKYLYFVARGDGTSEFSTNLKDHNRAVNHFIIRKRTTPLPQK</sequence>
<reference evidence="9 10" key="1">
    <citation type="submission" date="2019-10" db="EMBL/GenBank/DDBJ databases">
        <title>Genome diversity of Sutterella seckii.</title>
        <authorList>
            <person name="Chaplin A.V."/>
            <person name="Sokolova S.R."/>
            <person name="Mosin K.A."/>
            <person name="Ivanova E.L."/>
            <person name="Kochetkova T.O."/>
            <person name="Goltsov A.Y."/>
            <person name="Trofimov D.Y."/>
            <person name="Efimov B.A."/>
        </authorList>
    </citation>
    <scope>NUCLEOTIDE SEQUENCE [LARGE SCALE GENOMIC DNA]</scope>
    <source>
        <strain evidence="9 10">ASD393</strain>
    </source>
</reference>
<keyword evidence="1 7" id="KW-1003">Cell membrane</keyword>
<feature type="compositionally biased region" description="Basic and acidic residues" evidence="8">
    <location>
        <begin position="69"/>
        <end position="89"/>
    </location>
</feature>
<feature type="region of interest" description="Disordered" evidence="8">
    <location>
        <begin position="1"/>
        <end position="89"/>
    </location>
</feature>
<protein>
    <recommendedName>
        <fullName evidence="7">Endolytic murein transglycosylase</fullName>
        <ecNumber evidence="7">4.2.2.29</ecNumber>
    </recommendedName>
    <alternativeName>
        <fullName evidence="7">Peptidoglycan lytic transglycosylase</fullName>
    </alternativeName>
    <alternativeName>
        <fullName evidence="7">Peptidoglycan polymerization terminase</fullName>
    </alternativeName>
</protein>
<evidence type="ECO:0000256" key="8">
    <source>
        <dbReference type="SAM" id="MobiDB-lite"/>
    </source>
</evidence>
<comment type="function">
    <text evidence="7">Functions as a peptidoglycan terminase that cleaves nascent peptidoglycan strands endolytically to terminate their elongation.</text>
</comment>
<dbReference type="Gene3D" id="3.30.1490.480">
    <property type="entry name" value="Endolytic murein transglycosylase"/>
    <property type="match status" value="1"/>
</dbReference>
<dbReference type="Gene3D" id="3.30.160.60">
    <property type="entry name" value="Classic Zinc Finger"/>
    <property type="match status" value="1"/>
</dbReference>
<evidence type="ECO:0000256" key="6">
    <source>
        <dbReference type="ARBA" id="ARBA00023316"/>
    </source>
</evidence>
<dbReference type="EC" id="4.2.2.29" evidence="7"/>
<dbReference type="PANTHER" id="PTHR30518">
    <property type="entry name" value="ENDOLYTIC MUREIN TRANSGLYCOSYLASE"/>
    <property type="match status" value="1"/>
</dbReference>
<dbReference type="CDD" id="cd08010">
    <property type="entry name" value="MltG_like"/>
    <property type="match status" value="1"/>
</dbReference>
<dbReference type="InterPro" id="IPR003770">
    <property type="entry name" value="MLTG-like"/>
</dbReference>
<dbReference type="Proteomes" id="UP000430564">
    <property type="component" value="Unassembled WGS sequence"/>
</dbReference>
<dbReference type="OrthoDB" id="9814591at2"/>